<proteinExistence type="predicted"/>
<evidence type="ECO:0000256" key="1">
    <source>
        <dbReference type="SAM" id="MobiDB-lite"/>
    </source>
</evidence>
<organism evidence="2 3">
    <name type="scientific">Actinidia rufa</name>
    <dbReference type="NCBI Taxonomy" id="165716"/>
    <lineage>
        <taxon>Eukaryota</taxon>
        <taxon>Viridiplantae</taxon>
        <taxon>Streptophyta</taxon>
        <taxon>Embryophyta</taxon>
        <taxon>Tracheophyta</taxon>
        <taxon>Spermatophyta</taxon>
        <taxon>Magnoliopsida</taxon>
        <taxon>eudicotyledons</taxon>
        <taxon>Gunneridae</taxon>
        <taxon>Pentapetalae</taxon>
        <taxon>asterids</taxon>
        <taxon>Ericales</taxon>
        <taxon>Actinidiaceae</taxon>
        <taxon>Actinidia</taxon>
    </lineage>
</organism>
<dbReference type="Proteomes" id="UP000585474">
    <property type="component" value="Unassembled WGS sequence"/>
</dbReference>
<gene>
    <name evidence="2" type="ORF">Acr_13g0000260</name>
</gene>
<reference evidence="2 3" key="1">
    <citation type="submission" date="2019-07" db="EMBL/GenBank/DDBJ databases">
        <title>De Novo Assembly of kiwifruit Actinidia rufa.</title>
        <authorList>
            <person name="Sugita-Konishi S."/>
            <person name="Sato K."/>
            <person name="Mori E."/>
            <person name="Abe Y."/>
            <person name="Kisaki G."/>
            <person name="Hamano K."/>
            <person name="Suezawa K."/>
            <person name="Otani M."/>
            <person name="Fukuda T."/>
            <person name="Manabe T."/>
            <person name="Gomi K."/>
            <person name="Tabuchi M."/>
            <person name="Akimitsu K."/>
            <person name="Kataoka I."/>
        </authorList>
    </citation>
    <scope>NUCLEOTIDE SEQUENCE [LARGE SCALE GENOMIC DNA]</scope>
    <source>
        <strain evidence="3">cv. Fuchu</strain>
    </source>
</reference>
<evidence type="ECO:0000313" key="2">
    <source>
        <dbReference type="EMBL" id="GFY98625.1"/>
    </source>
</evidence>
<protein>
    <submittedName>
        <fullName evidence="2">Uncharacterized protein</fullName>
    </submittedName>
</protein>
<comment type="caution">
    <text evidence="2">The sequence shown here is derived from an EMBL/GenBank/DDBJ whole genome shotgun (WGS) entry which is preliminary data.</text>
</comment>
<dbReference type="EMBL" id="BJWL01000013">
    <property type="protein sequence ID" value="GFY98625.1"/>
    <property type="molecule type" value="Genomic_DNA"/>
</dbReference>
<name>A0A7J0FIV9_9ERIC</name>
<accession>A0A7J0FIV9</accession>
<keyword evidence="3" id="KW-1185">Reference proteome</keyword>
<dbReference type="AlphaFoldDB" id="A0A7J0FIV9"/>
<feature type="region of interest" description="Disordered" evidence="1">
    <location>
        <begin position="1"/>
        <end position="42"/>
    </location>
</feature>
<evidence type="ECO:0000313" key="3">
    <source>
        <dbReference type="Proteomes" id="UP000585474"/>
    </source>
</evidence>
<sequence length="114" mass="12620">MISPNDALSPNPPDRGKTSPWNFAKSSPLSSPEPPPECSSARQEPGYCLLLALGRGRILKSPPDPSRILSIHGDYPLRDPLFHYTDNCGMLSICQSSRLNLLRLWRSHLITNPS</sequence>